<evidence type="ECO:0000313" key="1">
    <source>
        <dbReference type="EMBL" id="CCE22308.1"/>
    </source>
</evidence>
<dbReference type="STRING" id="1091494.MEALZ_0613"/>
<dbReference type="KEGG" id="mah:MEALZ_0613"/>
<evidence type="ECO:0000313" key="2">
    <source>
        <dbReference type="Proteomes" id="UP000008315"/>
    </source>
</evidence>
<keyword evidence="2" id="KW-1185">Reference proteome</keyword>
<dbReference type="HOGENOM" id="CLU_2753186_0_0_6"/>
<name>G4T020_META2</name>
<accession>G4T020</accession>
<dbReference type="Proteomes" id="UP000008315">
    <property type="component" value="Chromosome"/>
</dbReference>
<organism evidence="1 2">
    <name type="scientific">Methylotuvimicrobium alcaliphilum (strain DSM 19304 / NCIMB 14124 / VKM B-2133 / 20Z)</name>
    <name type="common">Methylomicrobium alcaliphilum</name>
    <dbReference type="NCBI Taxonomy" id="1091494"/>
    <lineage>
        <taxon>Bacteria</taxon>
        <taxon>Pseudomonadati</taxon>
        <taxon>Pseudomonadota</taxon>
        <taxon>Gammaproteobacteria</taxon>
        <taxon>Methylococcales</taxon>
        <taxon>Methylococcaceae</taxon>
        <taxon>Methylotuvimicrobium</taxon>
    </lineage>
</organism>
<reference evidence="2" key="1">
    <citation type="journal article" date="2012" name="J. Bacteriol.">
        <title>Genome sequence of the haloalkaliphilic methanotrophic bacterium Methylomicrobium alcaliphilum 20Z.</title>
        <authorList>
            <person name="Vuilleumier S."/>
            <person name="Khmelenina V.N."/>
            <person name="Bringel F."/>
            <person name="Reshetnikov A.S."/>
            <person name="Lajus A."/>
            <person name="Mangenot S."/>
            <person name="Rouy Z."/>
            <person name="Op den Camp H.J."/>
            <person name="Jetten M.S."/>
            <person name="Dispirito A.A."/>
            <person name="Dunfield P."/>
            <person name="Klotz M.G."/>
            <person name="Semrau J.D."/>
            <person name="Stein L.Y."/>
            <person name="Barbe V."/>
            <person name="Medigue C."/>
            <person name="Trotsenko Y.A."/>
            <person name="Kalyuzhnaya M.G."/>
        </authorList>
    </citation>
    <scope>NUCLEOTIDE SEQUENCE [LARGE SCALE GENOMIC DNA]</scope>
    <source>
        <strain evidence="2">DSM 19304 / NCIMB 14124 / VKM B-2133 / 20Z</strain>
    </source>
</reference>
<gene>
    <name evidence="1" type="ordered locus">MEALZ_0613</name>
</gene>
<sequence>MLVMIELISAGDELYSLIHEQLSQVTLTLRVYQATSPELSSMKAAGIIAGDHKRTNYKPMNLLGYYSLPY</sequence>
<dbReference type="AlphaFoldDB" id="G4T020"/>
<proteinExistence type="predicted"/>
<protein>
    <submittedName>
        <fullName evidence="1">Uncharacterized protein</fullName>
    </submittedName>
</protein>
<dbReference type="EMBL" id="FO082060">
    <property type="protein sequence ID" value="CCE22308.1"/>
    <property type="molecule type" value="Genomic_DNA"/>
</dbReference>